<evidence type="ECO:0000313" key="1">
    <source>
        <dbReference type="EMBL" id="QCE06863.1"/>
    </source>
</evidence>
<organism evidence="1 2">
    <name type="scientific">Vigna unguiculata</name>
    <name type="common">Cowpea</name>
    <dbReference type="NCBI Taxonomy" id="3917"/>
    <lineage>
        <taxon>Eukaryota</taxon>
        <taxon>Viridiplantae</taxon>
        <taxon>Streptophyta</taxon>
        <taxon>Embryophyta</taxon>
        <taxon>Tracheophyta</taxon>
        <taxon>Spermatophyta</taxon>
        <taxon>Magnoliopsida</taxon>
        <taxon>eudicotyledons</taxon>
        <taxon>Gunneridae</taxon>
        <taxon>Pentapetalae</taxon>
        <taxon>rosids</taxon>
        <taxon>fabids</taxon>
        <taxon>Fabales</taxon>
        <taxon>Fabaceae</taxon>
        <taxon>Papilionoideae</taxon>
        <taxon>50 kb inversion clade</taxon>
        <taxon>NPAAA clade</taxon>
        <taxon>indigoferoid/millettioid clade</taxon>
        <taxon>Phaseoleae</taxon>
        <taxon>Vigna</taxon>
    </lineage>
</organism>
<evidence type="ECO:0000313" key="2">
    <source>
        <dbReference type="Proteomes" id="UP000501690"/>
    </source>
</evidence>
<dbReference type="Proteomes" id="UP000501690">
    <property type="component" value="Linkage Group LG9"/>
</dbReference>
<dbReference type="EMBL" id="CP039353">
    <property type="protein sequence ID" value="QCE06863.1"/>
    <property type="molecule type" value="Genomic_DNA"/>
</dbReference>
<accession>A0A4D6MZC5</accession>
<protein>
    <submittedName>
        <fullName evidence="1">Uncharacterized protein</fullName>
    </submittedName>
</protein>
<gene>
    <name evidence="1" type="ORF">DEO72_LG9g1877</name>
</gene>
<reference evidence="1 2" key="1">
    <citation type="submission" date="2019-04" db="EMBL/GenBank/DDBJ databases">
        <title>An improved genome assembly and genetic linkage map for asparagus bean, Vigna unguiculata ssp. sesquipedialis.</title>
        <authorList>
            <person name="Xia Q."/>
            <person name="Zhang R."/>
            <person name="Dong Y."/>
        </authorList>
    </citation>
    <scope>NUCLEOTIDE SEQUENCE [LARGE SCALE GENOMIC DNA]</scope>
    <source>
        <tissue evidence="1">Leaf</tissue>
    </source>
</reference>
<name>A0A4D6MZC5_VIGUN</name>
<keyword evidence="2" id="KW-1185">Reference proteome</keyword>
<dbReference type="AlphaFoldDB" id="A0A4D6MZC5"/>
<proteinExistence type="predicted"/>
<sequence length="117" mass="12778">MGFANLVPAGAAVAAERGRGWWRLQVRWRLTMEVAARNGSVGVARWRRSCNGGCRLRLPWWLEVVRRFAFSGVKVEDARWLRSGGRCAKTAAAAVEVHGGGYGDGRIGGKLGLGFHK</sequence>